<proteinExistence type="predicted"/>
<evidence type="ECO:0000256" key="2">
    <source>
        <dbReference type="SAM" id="MobiDB-lite"/>
    </source>
</evidence>
<dbReference type="InterPro" id="IPR036156">
    <property type="entry name" value="Beta-gal/glucu_dom_sf"/>
</dbReference>
<evidence type="ECO:0000313" key="3">
    <source>
        <dbReference type="EMBL" id="OJT06897.1"/>
    </source>
</evidence>
<dbReference type="AlphaFoldDB" id="A0A1M2VH42"/>
<dbReference type="InterPro" id="IPR050887">
    <property type="entry name" value="Beta-mannosidase_GH2"/>
</dbReference>
<dbReference type="Gene3D" id="3.20.20.80">
    <property type="entry name" value="Glycosidases"/>
    <property type="match status" value="1"/>
</dbReference>
<dbReference type="SUPFAM" id="SSF49303">
    <property type="entry name" value="beta-Galactosidase/glucuronidase domain"/>
    <property type="match status" value="1"/>
</dbReference>
<dbReference type="GO" id="GO:0004567">
    <property type="term" value="F:beta-mannosidase activity"/>
    <property type="evidence" value="ECO:0007669"/>
    <property type="project" value="TreeGrafter"/>
</dbReference>
<dbReference type="GO" id="GO:0006516">
    <property type="term" value="P:glycoprotein catabolic process"/>
    <property type="evidence" value="ECO:0007669"/>
    <property type="project" value="TreeGrafter"/>
</dbReference>
<reference evidence="3 4" key="1">
    <citation type="submission" date="2016-10" db="EMBL/GenBank/DDBJ databases">
        <title>Genome sequence of the basidiomycete white-rot fungus Trametes pubescens.</title>
        <authorList>
            <person name="Makela M.R."/>
            <person name="Granchi Z."/>
            <person name="Peng M."/>
            <person name="De Vries R.P."/>
            <person name="Grigoriev I."/>
            <person name="Riley R."/>
            <person name="Hilden K."/>
        </authorList>
    </citation>
    <scope>NUCLEOTIDE SEQUENCE [LARGE SCALE GENOMIC DNA]</scope>
    <source>
        <strain evidence="3 4">FBCC735</strain>
    </source>
</reference>
<name>A0A1M2VH42_TRAPU</name>
<dbReference type="OrthoDB" id="2866996at2759"/>
<dbReference type="Proteomes" id="UP000184267">
    <property type="component" value="Unassembled WGS sequence"/>
</dbReference>
<keyword evidence="1" id="KW-0378">Hydrolase</keyword>
<protein>
    <submittedName>
        <fullName evidence="3">Beta-mannosidase B</fullName>
    </submittedName>
</protein>
<feature type="region of interest" description="Disordered" evidence="2">
    <location>
        <begin position="1"/>
        <end position="24"/>
    </location>
</feature>
<keyword evidence="4" id="KW-1185">Reference proteome</keyword>
<dbReference type="STRING" id="154538.A0A1M2VH42"/>
<evidence type="ECO:0000256" key="1">
    <source>
        <dbReference type="ARBA" id="ARBA00023295"/>
    </source>
</evidence>
<comment type="caution">
    <text evidence="3">The sequence shown here is derived from an EMBL/GenBank/DDBJ whole genome shotgun (WGS) entry which is preliminary data.</text>
</comment>
<organism evidence="3 4">
    <name type="scientific">Trametes pubescens</name>
    <name type="common">White-rot fungus</name>
    <dbReference type="NCBI Taxonomy" id="154538"/>
    <lineage>
        <taxon>Eukaryota</taxon>
        <taxon>Fungi</taxon>
        <taxon>Dikarya</taxon>
        <taxon>Basidiomycota</taxon>
        <taxon>Agaricomycotina</taxon>
        <taxon>Agaricomycetes</taxon>
        <taxon>Polyporales</taxon>
        <taxon>Polyporaceae</taxon>
        <taxon>Trametes</taxon>
    </lineage>
</organism>
<sequence>MDACALAPPTSETQAESTSAKPSTVGDANLAGDVWLARYLRVTVLDGTRVLDTFFEEYDNPPVEYDITLEGIVDSDFSQQVQPWWPVGYGEHPLYDDFEWLDRQTKKVGFRRVELVQEPLEEPDRHGKGTTFLFEVNGVRMFMGGSNWIPAHSILTELRAEDYRAWLTLLRDGNQNMVRLWGGGVYKPDCFYDICVNYQQVLQWGDVADLPARILYEDILLGIVAALCDPPIPYHRSSPYGGEGCDTSDPTVGDIHQWDI</sequence>
<accession>A0A1M2VH42</accession>
<dbReference type="SUPFAM" id="SSF51445">
    <property type="entry name" value="(Trans)glycosidases"/>
    <property type="match status" value="1"/>
</dbReference>
<dbReference type="EMBL" id="MNAD01001244">
    <property type="protein sequence ID" value="OJT06897.1"/>
    <property type="molecule type" value="Genomic_DNA"/>
</dbReference>
<evidence type="ECO:0000313" key="4">
    <source>
        <dbReference type="Proteomes" id="UP000184267"/>
    </source>
</evidence>
<feature type="compositionally biased region" description="Polar residues" evidence="2">
    <location>
        <begin position="10"/>
        <end position="22"/>
    </location>
</feature>
<dbReference type="PANTHER" id="PTHR43730:SF1">
    <property type="entry name" value="BETA-MANNOSIDASE"/>
    <property type="match status" value="1"/>
</dbReference>
<gene>
    <name evidence="3" type="ORF">TRAPUB_2266</name>
</gene>
<keyword evidence="1" id="KW-0326">Glycosidase</keyword>
<dbReference type="InterPro" id="IPR017853">
    <property type="entry name" value="GH"/>
</dbReference>
<dbReference type="PANTHER" id="PTHR43730">
    <property type="entry name" value="BETA-MANNOSIDASE"/>
    <property type="match status" value="1"/>
</dbReference>